<accession>A0A0H3I626</accession>
<dbReference type="Proteomes" id="UP000269665">
    <property type="component" value="Unassembled WGS sequence"/>
</dbReference>
<reference evidence="3 5" key="3">
    <citation type="journal article" date="2018" name="BMC Genomics">
        <title>High genomic variability in the plant pathogenic bacterium Pectobacterium parmentieri deciphered from de novo assembled complete genomes.</title>
        <authorList>
            <person name="Zoledowska S."/>
            <person name="Motyka-Pomagruk A."/>
            <person name="Sledz W."/>
            <person name="Mengoni A."/>
            <person name="Lojkowska E."/>
        </authorList>
    </citation>
    <scope>NUCLEOTIDE SEQUENCE [LARGE SCALE GENOMIC DNA]</scope>
    <source>
        <strain evidence="3 5">IFB5626</strain>
    </source>
</reference>
<evidence type="ECO:0000313" key="6">
    <source>
        <dbReference type="Proteomes" id="UP001194579"/>
    </source>
</evidence>
<dbReference type="OrthoDB" id="8613708at2"/>
<dbReference type="GeneID" id="45848928"/>
<evidence type="ECO:0000313" key="2">
    <source>
        <dbReference type="EMBL" id="MBI0552927.1"/>
    </source>
</evidence>
<gene>
    <name evidence="1" type="ordered locus">W5S_2592</name>
    <name evidence="3" type="ORF">C5E00_07480</name>
    <name evidence="2" type="ORF">F6Q06_00220</name>
</gene>
<dbReference type="EMBL" id="CP003415">
    <property type="protein sequence ID" value="AFI90680.1"/>
    <property type="molecule type" value="Genomic_DNA"/>
</dbReference>
<reference evidence="2" key="5">
    <citation type="submission" date="2024-05" db="EMBL/GenBank/DDBJ databases">
        <title>Identification of Pectobacterium versatile causing blackleg of potato from New York State with a whole genome sequencing approach.</title>
        <authorList>
            <person name="Ma X."/>
            <person name="Swingle B."/>
        </authorList>
    </citation>
    <scope>NUCLEOTIDE SEQUENCE</scope>
    <source>
        <strain evidence="2">NY1588A</strain>
    </source>
</reference>
<dbReference type="Proteomes" id="UP000008044">
    <property type="component" value="Chromosome"/>
</dbReference>
<proteinExistence type="predicted"/>
<dbReference type="STRING" id="1905730.W5S_2592"/>
<reference evidence="6" key="4">
    <citation type="submission" date="2023-07" db="EMBL/GenBank/DDBJ databases">
        <title>Identification of Pectobacterium versatile causing blackleg of potato from New York State with a whole genome sequencing approach.</title>
        <authorList>
            <person name="Ma X."/>
            <person name="Swingle B."/>
        </authorList>
    </citation>
    <scope>NUCLEOTIDE SEQUENCE [LARGE SCALE GENOMIC DNA]</scope>
    <source>
        <strain evidence="6">NY1588A</strain>
    </source>
</reference>
<dbReference type="HOGENOM" id="CLU_2035780_0_0_6"/>
<dbReference type="EMBL" id="PSZG01000001">
    <property type="protein sequence ID" value="RKO76634.1"/>
    <property type="molecule type" value="Genomic_DNA"/>
</dbReference>
<evidence type="ECO:0000313" key="5">
    <source>
        <dbReference type="Proteomes" id="UP000269665"/>
    </source>
</evidence>
<dbReference type="AlphaFoldDB" id="A0A0H3I626"/>
<dbReference type="RefSeq" id="WP_014700248.1">
    <property type="nucleotide sequence ID" value="NC_017845.1"/>
</dbReference>
<keyword evidence="6" id="KW-1185">Reference proteome</keyword>
<dbReference type="EMBL" id="WABS01000001">
    <property type="protein sequence ID" value="MBI0552927.1"/>
    <property type="molecule type" value="Genomic_DNA"/>
</dbReference>
<dbReference type="PATRIC" id="fig|1166016.3.peg.2620"/>
<evidence type="ECO:0000313" key="4">
    <source>
        <dbReference type="Proteomes" id="UP000008044"/>
    </source>
</evidence>
<protein>
    <submittedName>
        <fullName evidence="1">Uncharacterized protein</fullName>
    </submittedName>
</protein>
<dbReference type="KEGG" id="pec:W5S_2592"/>
<reference evidence="1" key="2">
    <citation type="submission" date="2012-03" db="EMBL/GenBank/DDBJ databases">
        <authorList>
            <person name="Koskinen P."/>
            <person name="Laine P."/>
            <person name="Niemi O."/>
            <person name="Nykyri J."/>
            <person name="Harjunpaa H."/>
            <person name="Auvinen P."/>
            <person name="Paulin L."/>
            <person name="Pirhonen M."/>
            <person name="Palva T."/>
            <person name="Holm L."/>
        </authorList>
    </citation>
    <scope>NUCLEOTIDE SEQUENCE</scope>
    <source>
        <strain evidence="1">SCC3193</strain>
    </source>
</reference>
<organism evidence="1 4">
    <name type="scientific">Pectobacterium parmentieri</name>
    <dbReference type="NCBI Taxonomy" id="1905730"/>
    <lineage>
        <taxon>Bacteria</taxon>
        <taxon>Pseudomonadati</taxon>
        <taxon>Pseudomonadota</taxon>
        <taxon>Gammaproteobacteria</taxon>
        <taxon>Enterobacterales</taxon>
        <taxon>Pectobacteriaceae</taxon>
        <taxon>Pectobacterium</taxon>
    </lineage>
</organism>
<dbReference type="eggNOG" id="ENOG5031HXR">
    <property type="taxonomic scope" value="Bacteria"/>
</dbReference>
<sequence>MMSEDKTQCRFTDALNALTALRAQAVSRLSQGDTSALQSKLQLDDAIQCLQFCQRHQITASASVIQLPATRTTTPSSEYRIIEDHETDQREYWTELDLNNHPVRPSPGVLLLDCGLVPEDM</sequence>
<evidence type="ECO:0000313" key="1">
    <source>
        <dbReference type="EMBL" id="AFI90680.1"/>
    </source>
</evidence>
<evidence type="ECO:0000313" key="3">
    <source>
        <dbReference type="EMBL" id="RKO76634.1"/>
    </source>
</evidence>
<name>A0A0H3I626_PECPM</name>
<reference evidence="1 4" key="1">
    <citation type="journal article" date="2012" name="J. Bacteriol.">
        <title>Genome sequence of Pectobacterium sp. strain SCC3193.</title>
        <authorList>
            <person name="Koskinen J.P."/>
            <person name="Laine P."/>
            <person name="Niemi O."/>
            <person name="Nykyri J."/>
            <person name="Harjunpaa H."/>
            <person name="Auvinen P."/>
            <person name="Paulin L."/>
            <person name="Pirhonen M."/>
            <person name="Palva T."/>
            <person name="Holm L."/>
        </authorList>
    </citation>
    <scope>NUCLEOTIDE SEQUENCE [LARGE SCALE GENOMIC DNA]</scope>
    <source>
        <strain evidence="1 4">SCC3193</strain>
    </source>
</reference>
<dbReference type="Proteomes" id="UP001194579">
    <property type="component" value="Unassembled WGS sequence"/>
</dbReference>
<dbReference type="KEGG" id="ppar:A8F97_05575"/>